<proteinExistence type="predicted"/>
<dbReference type="AlphaFoldDB" id="R4Z0Y3"/>
<name>R4Z0Y3_9ACTN</name>
<sequence>MTESMRIGWPTVGGIIERIQVEIDGQVDRLAGLERIEIDATSYKRQTWNGAELARSLAVSEPTVRRYLDALSDALVFRQLQPWHTNVGKRQMRSPKVHVRDSGLLHRRRGRDTQ</sequence>
<keyword evidence="4" id="KW-1185">Reference proteome</keyword>
<dbReference type="PANTHER" id="PTHR43566">
    <property type="entry name" value="CONSERVED PROTEIN"/>
    <property type="match status" value="1"/>
</dbReference>
<evidence type="ECO:0000256" key="1">
    <source>
        <dbReference type="SAM" id="MobiDB-lite"/>
    </source>
</evidence>
<comment type="caution">
    <text evidence="3">The sequence shown here is derived from an EMBL/GenBank/DDBJ whole genome shotgun (WGS) entry which is preliminary data.</text>
</comment>
<dbReference type="EMBL" id="CANL01000033">
    <property type="protein sequence ID" value="CCM64373.1"/>
    <property type="molecule type" value="Genomic_DNA"/>
</dbReference>
<feature type="region of interest" description="Disordered" evidence="1">
    <location>
        <begin position="87"/>
        <end position="114"/>
    </location>
</feature>
<dbReference type="Pfam" id="PF13635">
    <property type="entry name" value="DUF4143"/>
    <property type="match status" value="1"/>
</dbReference>
<organism evidence="3 4">
    <name type="scientific">Candidatus Neomicrothrix parvicella RN1</name>
    <dbReference type="NCBI Taxonomy" id="1229780"/>
    <lineage>
        <taxon>Bacteria</taxon>
        <taxon>Bacillati</taxon>
        <taxon>Actinomycetota</taxon>
        <taxon>Acidimicrobiia</taxon>
        <taxon>Acidimicrobiales</taxon>
        <taxon>Microthrixaceae</taxon>
        <taxon>Candidatus Neomicrothrix</taxon>
    </lineage>
</organism>
<evidence type="ECO:0000313" key="3">
    <source>
        <dbReference type="EMBL" id="CCM64373.1"/>
    </source>
</evidence>
<protein>
    <recommendedName>
        <fullName evidence="2">DUF4143 domain-containing protein</fullName>
    </recommendedName>
</protein>
<dbReference type="HOGENOM" id="CLU_2116547_0_0_11"/>
<accession>R4Z0Y3</accession>
<feature type="compositionally biased region" description="Basic residues" evidence="1">
    <location>
        <begin position="105"/>
        <end position="114"/>
    </location>
</feature>
<dbReference type="STRING" id="1229780.BN381_390010"/>
<dbReference type="PANTHER" id="PTHR43566:SF2">
    <property type="entry name" value="DUF4143 DOMAIN-CONTAINING PROTEIN"/>
    <property type="match status" value="1"/>
</dbReference>
<dbReference type="eggNOG" id="COG1373">
    <property type="taxonomic scope" value="Bacteria"/>
</dbReference>
<gene>
    <name evidence="3" type="ORF">BN381_390010</name>
</gene>
<reference evidence="3 4" key="1">
    <citation type="journal article" date="2013" name="ISME J.">
        <title>Metabolic model for the filamentous 'Candidatus Microthrix parvicella' based on genomic and metagenomic analyses.</title>
        <authorList>
            <person name="Jon McIlroy S."/>
            <person name="Kristiansen R."/>
            <person name="Albertsen M."/>
            <person name="Michael Karst S."/>
            <person name="Rossetti S."/>
            <person name="Lund Nielsen J."/>
            <person name="Tandoi V."/>
            <person name="James Seviour R."/>
            <person name="Nielsen P.H."/>
        </authorList>
    </citation>
    <scope>NUCLEOTIDE SEQUENCE [LARGE SCALE GENOMIC DNA]</scope>
    <source>
        <strain evidence="3 4">RN1</strain>
    </source>
</reference>
<feature type="domain" description="DUF4143" evidence="2">
    <location>
        <begin position="43"/>
        <end position="111"/>
    </location>
</feature>
<dbReference type="InterPro" id="IPR025420">
    <property type="entry name" value="DUF4143"/>
</dbReference>
<dbReference type="eggNOG" id="COG3464">
    <property type="taxonomic scope" value="Bacteria"/>
</dbReference>
<dbReference type="RefSeq" id="WP_012228398.1">
    <property type="nucleotide sequence ID" value="NZ_HG422565.1"/>
</dbReference>
<dbReference type="Proteomes" id="UP000018291">
    <property type="component" value="Unassembled WGS sequence"/>
</dbReference>
<evidence type="ECO:0000259" key="2">
    <source>
        <dbReference type="Pfam" id="PF13635"/>
    </source>
</evidence>
<evidence type="ECO:0000313" key="4">
    <source>
        <dbReference type="Proteomes" id="UP000018291"/>
    </source>
</evidence>